<feature type="signal peptide" evidence="1">
    <location>
        <begin position="1"/>
        <end position="19"/>
    </location>
</feature>
<name>A0AAD7B534_9AGAR</name>
<organism evidence="2 3">
    <name type="scientific">Roridomyces roridus</name>
    <dbReference type="NCBI Taxonomy" id="1738132"/>
    <lineage>
        <taxon>Eukaryota</taxon>
        <taxon>Fungi</taxon>
        <taxon>Dikarya</taxon>
        <taxon>Basidiomycota</taxon>
        <taxon>Agaricomycotina</taxon>
        <taxon>Agaricomycetes</taxon>
        <taxon>Agaricomycetidae</taxon>
        <taxon>Agaricales</taxon>
        <taxon>Marasmiineae</taxon>
        <taxon>Mycenaceae</taxon>
        <taxon>Roridomyces</taxon>
    </lineage>
</organism>
<dbReference type="AlphaFoldDB" id="A0AAD7B534"/>
<keyword evidence="1" id="KW-0732">Signal</keyword>
<dbReference type="EMBL" id="JARKIF010000037">
    <property type="protein sequence ID" value="KAJ7609943.1"/>
    <property type="molecule type" value="Genomic_DNA"/>
</dbReference>
<feature type="chain" id="PRO_5042036168" evidence="1">
    <location>
        <begin position="20"/>
        <end position="140"/>
    </location>
</feature>
<evidence type="ECO:0000313" key="2">
    <source>
        <dbReference type="EMBL" id="KAJ7609943.1"/>
    </source>
</evidence>
<gene>
    <name evidence="2" type="ORF">FB45DRAFT_340640</name>
</gene>
<dbReference type="Proteomes" id="UP001221142">
    <property type="component" value="Unassembled WGS sequence"/>
</dbReference>
<protein>
    <submittedName>
        <fullName evidence="2">Uncharacterized protein</fullName>
    </submittedName>
</protein>
<keyword evidence="3" id="KW-1185">Reference proteome</keyword>
<reference evidence="2" key="1">
    <citation type="submission" date="2023-03" db="EMBL/GenBank/DDBJ databases">
        <title>Massive genome expansion in bonnet fungi (Mycena s.s.) driven by repeated elements and novel gene families across ecological guilds.</title>
        <authorList>
            <consortium name="Lawrence Berkeley National Laboratory"/>
            <person name="Harder C.B."/>
            <person name="Miyauchi S."/>
            <person name="Viragh M."/>
            <person name="Kuo A."/>
            <person name="Thoen E."/>
            <person name="Andreopoulos B."/>
            <person name="Lu D."/>
            <person name="Skrede I."/>
            <person name="Drula E."/>
            <person name="Henrissat B."/>
            <person name="Morin E."/>
            <person name="Kohler A."/>
            <person name="Barry K."/>
            <person name="LaButti K."/>
            <person name="Morin E."/>
            <person name="Salamov A."/>
            <person name="Lipzen A."/>
            <person name="Mereny Z."/>
            <person name="Hegedus B."/>
            <person name="Baldrian P."/>
            <person name="Stursova M."/>
            <person name="Weitz H."/>
            <person name="Taylor A."/>
            <person name="Grigoriev I.V."/>
            <person name="Nagy L.G."/>
            <person name="Martin F."/>
            <person name="Kauserud H."/>
        </authorList>
    </citation>
    <scope>NUCLEOTIDE SEQUENCE</scope>
    <source>
        <strain evidence="2">9284</strain>
    </source>
</reference>
<proteinExistence type="predicted"/>
<evidence type="ECO:0000313" key="3">
    <source>
        <dbReference type="Proteomes" id="UP001221142"/>
    </source>
</evidence>
<comment type="caution">
    <text evidence="2">The sequence shown here is derived from an EMBL/GenBank/DDBJ whole genome shotgun (WGS) entry which is preliminary data.</text>
</comment>
<sequence>MRLTTTFAVLAAVLTGSLAQQTIVSPTAGQTISINKAFNLTYVTQRSGGFEENSIKIDVVISNKDATFPFPGGLPFSDLTPTGTAADGSSIYSAFANPIVLDGDAVGDRLVAVVEYFNGAGGEPGLDVVFVPVTFVDSPP</sequence>
<accession>A0AAD7B534</accession>
<evidence type="ECO:0000256" key="1">
    <source>
        <dbReference type="SAM" id="SignalP"/>
    </source>
</evidence>